<name>A0A1X7VL15_AMPQE</name>
<proteinExistence type="predicted"/>
<dbReference type="InParanoid" id="A0A1X7VL15"/>
<sequence length="126" mass="15157">MDDSFHQDVMVLYKESDISQAEVTDETREPYLKKFKHIKKLKEQQPKGFVKRKILECEVIFEKDERKEERLDWSKAKQLRILLQEKIEVLGRLDDEMLNELDNETAMEADIEVDSLDKRLERLFIN</sequence>
<dbReference type="EnsemblMetazoa" id="Aqu2.1.40594_001">
    <property type="protein sequence ID" value="Aqu2.1.40594_001"/>
    <property type="gene ID" value="Aqu2.1.40594"/>
</dbReference>
<accession>A0A1X7VL15</accession>
<dbReference type="AlphaFoldDB" id="A0A1X7VL15"/>
<protein>
    <submittedName>
        <fullName evidence="1">Uncharacterized protein</fullName>
    </submittedName>
</protein>
<evidence type="ECO:0000313" key="1">
    <source>
        <dbReference type="EnsemblMetazoa" id="Aqu2.1.40594_001"/>
    </source>
</evidence>
<organism evidence="1">
    <name type="scientific">Amphimedon queenslandica</name>
    <name type="common">Sponge</name>
    <dbReference type="NCBI Taxonomy" id="400682"/>
    <lineage>
        <taxon>Eukaryota</taxon>
        <taxon>Metazoa</taxon>
        <taxon>Porifera</taxon>
        <taxon>Demospongiae</taxon>
        <taxon>Heteroscleromorpha</taxon>
        <taxon>Haplosclerida</taxon>
        <taxon>Niphatidae</taxon>
        <taxon>Amphimedon</taxon>
    </lineage>
</organism>
<reference evidence="1" key="1">
    <citation type="submission" date="2017-05" db="UniProtKB">
        <authorList>
            <consortium name="EnsemblMetazoa"/>
        </authorList>
    </citation>
    <scope>IDENTIFICATION</scope>
</reference>